<evidence type="ECO:0000313" key="1">
    <source>
        <dbReference type="EMBL" id="ORY97151.1"/>
    </source>
</evidence>
<organism evidence="1 2">
    <name type="scientific">Absidia repens</name>
    <dbReference type="NCBI Taxonomy" id="90262"/>
    <lineage>
        <taxon>Eukaryota</taxon>
        <taxon>Fungi</taxon>
        <taxon>Fungi incertae sedis</taxon>
        <taxon>Mucoromycota</taxon>
        <taxon>Mucoromycotina</taxon>
        <taxon>Mucoromycetes</taxon>
        <taxon>Mucorales</taxon>
        <taxon>Cunninghamellaceae</taxon>
        <taxon>Absidia</taxon>
    </lineage>
</organism>
<dbReference type="AlphaFoldDB" id="A0A1X2HE05"/>
<dbReference type="OrthoDB" id="2288126at2759"/>
<dbReference type="Proteomes" id="UP000193560">
    <property type="component" value="Unassembled WGS sequence"/>
</dbReference>
<dbReference type="EMBL" id="MCGE01000066">
    <property type="protein sequence ID" value="ORY97151.1"/>
    <property type="molecule type" value="Genomic_DNA"/>
</dbReference>
<name>A0A1X2HE05_9FUNG</name>
<reference evidence="1 2" key="1">
    <citation type="submission" date="2016-07" db="EMBL/GenBank/DDBJ databases">
        <title>Pervasive Adenine N6-methylation of Active Genes in Fungi.</title>
        <authorList>
            <consortium name="DOE Joint Genome Institute"/>
            <person name="Mondo S.J."/>
            <person name="Dannebaum R.O."/>
            <person name="Kuo R.C."/>
            <person name="Labutti K."/>
            <person name="Haridas S."/>
            <person name="Kuo A."/>
            <person name="Salamov A."/>
            <person name="Ahrendt S.R."/>
            <person name="Lipzen A."/>
            <person name="Sullivan W."/>
            <person name="Andreopoulos W.B."/>
            <person name="Clum A."/>
            <person name="Lindquist E."/>
            <person name="Daum C."/>
            <person name="Ramamoorthy G.K."/>
            <person name="Gryganskyi A."/>
            <person name="Culley D."/>
            <person name="Magnuson J.K."/>
            <person name="James T.Y."/>
            <person name="O'Malley M.A."/>
            <person name="Stajich J.E."/>
            <person name="Spatafora J.W."/>
            <person name="Visel A."/>
            <person name="Grigoriev I.V."/>
        </authorList>
    </citation>
    <scope>NUCLEOTIDE SEQUENCE [LARGE SCALE GENOMIC DNA]</scope>
    <source>
        <strain evidence="1 2">NRRL 1336</strain>
    </source>
</reference>
<feature type="non-terminal residue" evidence="1">
    <location>
        <position position="1"/>
    </location>
</feature>
<evidence type="ECO:0008006" key="3">
    <source>
        <dbReference type="Google" id="ProtNLM"/>
    </source>
</evidence>
<sequence length="97" mass="11509">IPNDFPSPCCPHCPSIYQTTKHLALKCSPSYLVWQSLWHHYFPALNFSPDSIWYSLLFLRPSPYPHLVNNTQWLQLLGSILHSIWRSHWAYTFERIP</sequence>
<gene>
    <name evidence="1" type="ORF">BCR42DRAFT_309515</name>
</gene>
<keyword evidence="2" id="KW-1185">Reference proteome</keyword>
<evidence type="ECO:0000313" key="2">
    <source>
        <dbReference type="Proteomes" id="UP000193560"/>
    </source>
</evidence>
<comment type="caution">
    <text evidence="1">The sequence shown here is derived from an EMBL/GenBank/DDBJ whole genome shotgun (WGS) entry which is preliminary data.</text>
</comment>
<protein>
    <recommendedName>
        <fullName evidence="3">Reverse transcriptase zinc-binding domain-containing protein</fullName>
    </recommendedName>
</protein>
<feature type="non-terminal residue" evidence="1">
    <location>
        <position position="97"/>
    </location>
</feature>
<accession>A0A1X2HE05</accession>
<proteinExistence type="predicted"/>